<reference evidence="1" key="1">
    <citation type="journal article" date="2021" name="Sci. Rep.">
        <title>Diploid genomic architecture of Nitzschia inconspicua, an elite biomass production diatom.</title>
        <authorList>
            <person name="Oliver A."/>
            <person name="Podell S."/>
            <person name="Pinowska A."/>
            <person name="Traller J.C."/>
            <person name="Smith S.R."/>
            <person name="McClure R."/>
            <person name="Beliaev A."/>
            <person name="Bohutskyi P."/>
            <person name="Hill E.A."/>
            <person name="Rabines A."/>
            <person name="Zheng H."/>
            <person name="Allen L.Z."/>
            <person name="Kuo A."/>
            <person name="Grigoriev I.V."/>
            <person name="Allen A.E."/>
            <person name="Hazlebeck D."/>
            <person name="Allen E.E."/>
        </authorList>
    </citation>
    <scope>NUCLEOTIDE SEQUENCE</scope>
    <source>
        <strain evidence="1">Hildebrandi</strain>
    </source>
</reference>
<name>A0A9K3M087_9STRA</name>
<protein>
    <submittedName>
        <fullName evidence="1">Uncharacterized protein</fullName>
    </submittedName>
</protein>
<organism evidence="1 2">
    <name type="scientific">Nitzschia inconspicua</name>
    <dbReference type="NCBI Taxonomy" id="303405"/>
    <lineage>
        <taxon>Eukaryota</taxon>
        <taxon>Sar</taxon>
        <taxon>Stramenopiles</taxon>
        <taxon>Ochrophyta</taxon>
        <taxon>Bacillariophyta</taxon>
        <taxon>Bacillariophyceae</taxon>
        <taxon>Bacillariophycidae</taxon>
        <taxon>Bacillariales</taxon>
        <taxon>Bacillariaceae</taxon>
        <taxon>Nitzschia</taxon>
    </lineage>
</organism>
<evidence type="ECO:0000313" key="2">
    <source>
        <dbReference type="Proteomes" id="UP000693970"/>
    </source>
</evidence>
<evidence type="ECO:0000313" key="1">
    <source>
        <dbReference type="EMBL" id="KAG7369886.1"/>
    </source>
</evidence>
<gene>
    <name evidence="1" type="ORF">IV203_027632</name>
</gene>
<reference evidence="1" key="2">
    <citation type="submission" date="2021-04" db="EMBL/GenBank/DDBJ databases">
        <authorList>
            <person name="Podell S."/>
        </authorList>
    </citation>
    <scope>NUCLEOTIDE SEQUENCE</scope>
    <source>
        <strain evidence="1">Hildebrandi</strain>
    </source>
</reference>
<comment type="caution">
    <text evidence="1">The sequence shown here is derived from an EMBL/GenBank/DDBJ whole genome shotgun (WGS) entry which is preliminary data.</text>
</comment>
<dbReference type="AlphaFoldDB" id="A0A9K3M087"/>
<sequence>MTKKKNLKKNRFLMNQKLKMLPGKTSFTKFMKLLADELNVEDLTPAQLVIKCVYDKATEKKDFPSDKKIGRTVKKLPPSPRIDLDDVIKPPSCPTKNNIDDSYFEATSESTMERAADLMMTPMFNSQIRDVENPIIENPRKSTDLEHGQYIPEAATLTWKDGFFMMILKTLLLSLIMTGRPC</sequence>
<keyword evidence="2" id="KW-1185">Reference proteome</keyword>
<dbReference type="EMBL" id="JAGRRH010000005">
    <property type="protein sequence ID" value="KAG7369886.1"/>
    <property type="molecule type" value="Genomic_DNA"/>
</dbReference>
<proteinExistence type="predicted"/>
<accession>A0A9K3M087</accession>
<dbReference type="Proteomes" id="UP000693970">
    <property type="component" value="Unassembled WGS sequence"/>
</dbReference>